<dbReference type="HOGENOM" id="CLU_048013_0_1_1"/>
<dbReference type="InterPro" id="IPR031804">
    <property type="entry name" value="DUF4743"/>
</dbReference>
<dbReference type="InterPro" id="IPR015797">
    <property type="entry name" value="NUDIX_hydrolase-like_dom_sf"/>
</dbReference>
<dbReference type="OrthoDB" id="10261522at2759"/>
<dbReference type="InParanoid" id="W4JSK9"/>
<dbReference type="PROSITE" id="PS51462">
    <property type="entry name" value="NUDIX"/>
    <property type="match status" value="1"/>
</dbReference>
<dbReference type="Pfam" id="PF15916">
    <property type="entry name" value="DUF4743"/>
    <property type="match status" value="1"/>
</dbReference>
<dbReference type="Proteomes" id="UP000030671">
    <property type="component" value="Unassembled WGS sequence"/>
</dbReference>
<name>W4JSK9_HETIT</name>
<dbReference type="RefSeq" id="XP_009551836.1">
    <property type="nucleotide sequence ID" value="XM_009553541.1"/>
</dbReference>
<keyword evidence="3" id="KW-1185">Reference proteome</keyword>
<protein>
    <recommendedName>
        <fullName evidence="1">Nudix hydrolase domain-containing protein</fullName>
    </recommendedName>
</protein>
<dbReference type="STRING" id="747525.W4JSK9"/>
<organism evidence="2 3">
    <name type="scientific">Heterobasidion irregulare (strain TC 32-1)</name>
    <dbReference type="NCBI Taxonomy" id="747525"/>
    <lineage>
        <taxon>Eukaryota</taxon>
        <taxon>Fungi</taxon>
        <taxon>Dikarya</taxon>
        <taxon>Basidiomycota</taxon>
        <taxon>Agaricomycotina</taxon>
        <taxon>Agaricomycetes</taxon>
        <taxon>Russulales</taxon>
        <taxon>Bondarzewiaceae</taxon>
        <taxon>Heterobasidion</taxon>
        <taxon>Heterobasidion annosum species complex</taxon>
    </lineage>
</organism>
<feature type="domain" description="Nudix hydrolase" evidence="1">
    <location>
        <begin position="134"/>
        <end position="284"/>
    </location>
</feature>
<reference evidence="2 3" key="1">
    <citation type="journal article" date="2012" name="New Phytol.">
        <title>Insight into trade-off between wood decay and parasitism from the genome of a fungal forest pathogen.</title>
        <authorList>
            <person name="Olson A."/>
            <person name="Aerts A."/>
            <person name="Asiegbu F."/>
            <person name="Belbahri L."/>
            <person name="Bouzid O."/>
            <person name="Broberg A."/>
            <person name="Canback B."/>
            <person name="Coutinho P.M."/>
            <person name="Cullen D."/>
            <person name="Dalman K."/>
            <person name="Deflorio G."/>
            <person name="van Diepen L.T."/>
            <person name="Dunand C."/>
            <person name="Duplessis S."/>
            <person name="Durling M."/>
            <person name="Gonthier P."/>
            <person name="Grimwood J."/>
            <person name="Fossdal C.G."/>
            <person name="Hansson D."/>
            <person name="Henrissat B."/>
            <person name="Hietala A."/>
            <person name="Himmelstrand K."/>
            <person name="Hoffmeister D."/>
            <person name="Hogberg N."/>
            <person name="James T.Y."/>
            <person name="Karlsson M."/>
            <person name="Kohler A."/>
            <person name="Kues U."/>
            <person name="Lee Y.H."/>
            <person name="Lin Y.C."/>
            <person name="Lind M."/>
            <person name="Lindquist E."/>
            <person name="Lombard V."/>
            <person name="Lucas S."/>
            <person name="Lunden K."/>
            <person name="Morin E."/>
            <person name="Murat C."/>
            <person name="Park J."/>
            <person name="Raffaello T."/>
            <person name="Rouze P."/>
            <person name="Salamov A."/>
            <person name="Schmutz J."/>
            <person name="Solheim H."/>
            <person name="Stahlberg J."/>
            <person name="Velez H."/>
            <person name="de Vries R.P."/>
            <person name="Wiebenga A."/>
            <person name="Woodward S."/>
            <person name="Yakovlev I."/>
            <person name="Garbelotto M."/>
            <person name="Martin F."/>
            <person name="Grigoriev I.V."/>
            <person name="Stenlid J."/>
        </authorList>
    </citation>
    <scope>NUCLEOTIDE SEQUENCE [LARGE SCALE GENOMIC DNA]</scope>
    <source>
        <strain evidence="2 3">TC 32-1</strain>
    </source>
</reference>
<dbReference type="eggNOG" id="KOG4313">
    <property type="taxonomic scope" value="Eukaryota"/>
</dbReference>
<feature type="non-terminal residue" evidence="2">
    <location>
        <position position="317"/>
    </location>
</feature>
<dbReference type="AlphaFoldDB" id="W4JSK9"/>
<evidence type="ECO:0000313" key="2">
    <source>
        <dbReference type="EMBL" id="ETW75841.1"/>
    </source>
</evidence>
<evidence type="ECO:0000313" key="3">
    <source>
        <dbReference type="Proteomes" id="UP000030671"/>
    </source>
</evidence>
<dbReference type="KEGG" id="hir:HETIRDRAFT_23707"/>
<feature type="non-terminal residue" evidence="2">
    <location>
        <position position="1"/>
    </location>
</feature>
<sequence>QEPVIPFFLSAPTEGQTAQPTGFLRPEVMQRLQHDHSILLRGSGNSPWLLGNSEGMQFVSFSPAVNRDGKQSRTFYINQLVAEWRKQGLFQDILRGWSNEDFPIYHYTPVSNHSPEAVNDPVAFSIERAALPLFGFANFGCLLTAYYRSPDTGKTMFWIPRRSKTKRTWPGRLDVTVGGGMSTGDTASATIIRECAEEASLDANFVQENLRPAGVLPFPNRSPAGWILPGLYYLFDLPLPSDGSVRPKVNTADGEVEEFELMDAQTVLDNLVTGVFKPSSALALVDFLIRHGFVTEETDPRFVDICLQLRQPMSLPL</sequence>
<evidence type="ECO:0000259" key="1">
    <source>
        <dbReference type="PROSITE" id="PS51462"/>
    </source>
</evidence>
<dbReference type="SUPFAM" id="SSF55811">
    <property type="entry name" value="Nudix"/>
    <property type="match status" value="1"/>
</dbReference>
<dbReference type="GO" id="GO:0044715">
    <property type="term" value="F:8-oxo-dGDP phosphatase activity"/>
    <property type="evidence" value="ECO:0007669"/>
    <property type="project" value="UniProtKB-ARBA"/>
</dbReference>
<dbReference type="FunFam" id="3.90.79.10:FF:000019">
    <property type="entry name" value="Thiamin pyrophosphokinase, putative"/>
    <property type="match status" value="1"/>
</dbReference>
<dbReference type="CDD" id="cd03676">
    <property type="entry name" value="NUDIX_Tnr3_like"/>
    <property type="match status" value="1"/>
</dbReference>
<dbReference type="PANTHER" id="PTHR13622:SF8">
    <property type="entry name" value="THIAMIN PYROPHOSPHOKINASE 1"/>
    <property type="match status" value="1"/>
</dbReference>
<dbReference type="PANTHER" id="PTHR13622">
    <property type="entry name" value="THIAMIN PYROPHOSPHOKINASE"/>
    <property type="match status" value="1"/>
</dbReference>
<accession>W4JSK9</accession>
<dbReference type="InterPro" id="IPR000086">
    <property type="entry name" value="NUDIX_hydrolase_dom"/>
</dbReference>
<gene>
    <name evidence="2" type="ORF">HETIRDRAFT_23707</name>
</gene>
<dbReference type="EMBL" id="KI925465">
    <property type="protein sequence ID" value="ETW75841.1"/>
    <property type="molecule type" value="Genomic_DNA"/>
</dbReference>
<proteinExistence type="predicted"/>
<dbReference type="GeneID" id="20668767"/>
<dbReference type="Gene3D" id="3.90.79.10">
    <property type="entry name" value="Nucleoside Triphosphate Pyrophosphohydrolase"/>
    <property type="match status" value="1"/>
</dbReference>
<dbReference type="Pfam" id="PF00293">
    <property type="entry name" value="NUDIX"/>
    <property type="match status" value="1"/>
</dbReference>